<evidence type="ECO:0000313" key="3">
    <source>
        <dbReference type="Proteomes" id="UP000239576"/>
    </source>
</evidence>
<feature type="transmembrane region" description="Helical" evidence="1">
    <location>
        <begin position="16"/>
        <end position="34"/>
    </location>
</feature>
<name>A0A2T1DW56_9CYAN</name>
<dbReference type="Proteomes" id="UP000239576">
    <property type="component" value="Unassembled WGS sequence"/>
</dbReference>
<proteinExistence type="predicted"/>
<protein>
    <submittedName>
        <fullName evidence="2">Uncharacterized protein</fullName>
    </submittedName>
</protein>
<accession>A0A2T1DW56</accession>
<keyword evidence="3" id="KW-1185">Reference proteome</keyword>
<reference evidence="3" key="1">
    <citation type="submission" date="2018-02" db="EMBL/GenBank/DDBJ databases">
        <authorList>
            <person name="Moore K."/>
            <person name="Momper L."/>
        </authorList>
    </citation>
    <scope>NUCLEOTIDE SEQUENCE [LARGE SCALE GENOMIC DNA]</scope>
    <source>
        <strain evidence="3">ULC18</strain>
    </source>
</reference>
<evidence type="ECO:0000256" key="1">
    <source>
        <dbReference type="SAM" id="Phobius"/>
    </source>
</evidence>
<dbReference type="NCBIfam" id="NF038305">
    <property type="entry name" value="HpsJ_fam"/>
    <property type="match status" value="1"/>
</dbReference>
<keyword evidence="1" id="KW-1133">Transmembrane helix</keyword>
<comment type="caution">
    <text evidence="2">The sequence shown here is derived from an EMBL/GenBank/DDBJ whole genome shotgun (WGS) entry which is preliminary data.</text>
</comment>
<dbReference type="RefSeq" id="WP_106259533.1">
    <property type="nucleotide sequence ID" value="NZ_CAWNSW010000111.1"/>
</dbReference>
<keyword evidence="1" id="KW-0812">Transmembrane</keyword>
<gene>
    <name evidence="2" type="ORF">C7B82_25240</name>
</gene>
<dbReference type="InterPro" id="IPR047709">
    <property type="entry name" value="HpsJ-like"/>
</dbReference>
<keyword evidence="1" id="KW-0472">Membrane</keyword>
<dbReference type="EMBL" id="PVWK01000140">
    <property type="protein sequence ID" value="PSB24720.1"/>
    <property type="molecule type" value="Genomic_DNA"/>
</dbReference>
<feature type="transmembrane region" description="Helical" evidence="1">
    <location>
        <begin position="83"/>
        <end position="104"/>
    </location>
</feature>
<dbReference type="OrthoDB" id="532366at2"/>
<organism evidence="2 3">
    <name type="scientific">Stenomitos frigidus ULC18</name>
    <dbReference type="NCBI Taxonomy" id="2107698"/>
    <lineage>
        <taxon>Bacteria</taxon>
        <taxon>Bacillati</taxon>
        <taxon>Cyanobacteriota</taxon>
        <taxon>Cyanophyceae</taxon>
        <taxon>Leptolyngbyales</taxon>
        <taxon>Leptolyngbyaceae</taxon>
        <taxon>Stenomitos</taxon>
    </lineage>
</organism>
<sequence>MAESTTENRSIHRFRWIGYGLLGYAFMDVVQLLYPPKFFNPAWEVQTIGSLIERVIVPLLGMALVFFGEFYDRNRFEKILLRVLSWVCLVLSIVCLLVIPLGVFGTARLDFQNDQQVNRQAEQQLSQFNKIESQLSQSTPSDIQALAAKAGIPIDPTKEPQALKTEFLSRLTTVRSKVQAQIEENRAAQKQTLFKNSIKWNLGALLASSLFFILWKSSDWARKL</sequence>
<feature type="transmembrane region" description="Helical" evidence="1">
    <location>
        <begin position="54"/>
        <end position="71"/>
    </location>
</feature>
<reference evidence="2 3" key="2">
    <citation type="submission" date="2018-03" db="EMBL/GenBank/DDBJ databases">
        <title>The ancient ancestry and fast evolution of plastids.</title>
        <authorList>
            <person name="Moore K.R."/>
            <person name="Magnabosco C."/>
            <person name="Momper L."/>
            <person name="Gold D.A."/>
            <person name="Bosak T."/>
            <person name="Fournier G.P."/>
        </authorList>
    </citation>
    <scope>NUCLEOTIDE SEQUENCE [LARGE SCALE GENOMIC DNA]</scope>
    <source>
        <strain evidence="2 3">ULC18</strain>
    </source>
</reference>
<evidence type="ECO:0000313" key="2">
    <source>
        <dbReference type="EMBL" id="PSB24720.1"/>
    </source>
</evidence>
<dbReference type="AlphaFoldDB" id="A0A2T1DW56"/>